<evidence type="ECO:0000313" key="1">
    <source>
        <dbReference type="EMBL" id="CAH8391177.1"/>
    </source>
</evidence>
<sequence length="77" mass="8772">MEEYMLPSKWNSKQDHMVCTIQLLFQTEINLLLAKHLSYSSDTLPATQSLSAYGIRLANSQDDGAYLQMIFESGRNN</sequence>
<dbReference type="AlphaFoldDB" id="A0ABC8M6H4"/>
<proteinExistence type="predicted"/>
<dbReference type="Proteomes" id="UP001642260">
    <property type="component" value="Unassembled WGS sequence"/>
</dbReference>
<accession>A0ABC8M6H4</accession>
<evidence type="ECO:0000313" key="2">
    <source>
        <dbReference type="Proteomes" id="UP001642260"/>
    </source>
</evidence>
<name>A0ABC8M6H4_ERUVS</name>
<protein>
    <submittedName>
        <fullName evidence="1">Uncharacterized protein</fullName>
    </submittedName>
</protein>
<dbReference type="PANTHER" id="PTHR31124:SF7">
    <property type="entry name" value="APICAL MERISTEM FORMATION PROTEIN-RELATED"/>
    <property type="match status" value="1"/>
</dbReference>
<organism evidence="1 2">
    <name type="scientific">Eruca vesicaria subsp. sativa</name>
    <name type="common">Garden rocket</name>
    <name type="synonym">Eruca sativa</name>
    <dbReference type="NCBI Taxonomy" id="29727"/>
    <lineage>
        <taxon>Eukaryota</taxon>
        <taxon>Viridiplantae</taxon>
        <taxon>Streptophyta</taxon>
        <taxon>Embryophyta</taxon>
        <taxon>Tracheophyta</taxon>
        <taxon>Spermatophyta</taxon>
        <taxon>Magnoliopsida</taxon>
        <taxon>eudicotyledons</taxon>
        <taxon>Gunneridae</taxon>
        <taxon>Pentapetalae</taxon>
        <taxon>rosids</taxon>
        <taxon>malvids</taxon>
        <taxon>Brassicales</taxon>
        <taxon>Brassicaceae</taxon>
        <taxon>Brassiceae</taxon>
        <taxon>Eruca</taxon>
    </lineage>
</organism>
<comment type="caution">
    <text evidence="1">The sequence shown here is derived from an EMBL/GenBank/DDBJ whole genome shotgun (WGS) entry which is preliminary data.</text>
</comment>
<gene>
    <name evidence="1" type="ORF">ERUC_LOCUS43660</name>
</gene>
<dbReference type="EMBL" id="CAKOAT010931821">
    <property type="protein sequence ID" value="CAH8391177.1"/>
    <property type="molecule type" value="Genomic_DNA"/>
</dbReference>
<keyword evidence="2" id="KW-1185">Reference proteome</keyword>
<dbReference type="PANTHER" id="PTHR31124">
    <property type="entry name" value="APICAL MERISTEM FORMATION PROTEIN-RELATED-RELATED"/>
    <property type="match status" value="1"/>
</dbReference>
<reference evidence="1 2" key="1">
    <citation type="submission" date="2022-03" db="EMBL/GenBank/DDBJ databases">
        <authorList>
            <person name="Macdonald S."/>
            <person name="Ahmed S."/>
            <person name="Newling K."/>
        </authorList>
    </citation>
    <scope>NUCLEOTIDE SEQUENCE [LARGE SCALE GENOMIC DNA]</scope>
</reference>